<evidence type="ECO:0000313" key="3">
    <source>
        <dbReference type="Proteomes" id="UP000054843"/>
    </source>
</evidence>
<comment type="caution">
    <text evidence="2">The sequence shown here is derived from an EMBL/GenBank/DDBJ whole genome shotgun (WGS) entry which is preliminary data.</text>
</comment>
<evidence type="ECO:0000256" key="1">
    <source>
        <dbReference type="SAM" id="MobiDB-lite"/>
    </source>
</evidence>
<evidence type="ECO:0000313" key="2">
    <source>
        <dbReference type="EMBL" id="KRZ69596.1"/>
    </source>
</evidence>
<dbReference type="EMBL" id="JYDO01000133">
    <property type="protein sequence ID" value="KRZ69596.1"/>
    <property type="molecule type" value="Genomic_DNA"/>
</dbReference>
<gene>
    <name evidence="2" type="ORF">T10_8532</name>
</gene>
<proteinExistence type="predicted"/>
<dbReference type="Proteomes" id="UP000054843">
    <property type="component" value="Unassembled WGS sequence"/>
</dbReference>
<dbReference type="AlphaFoldDB" id="A0A0V1MD61"/>
<feature type="region of interest" description="Disordered" evidence="1">
    <location>
        <begin position="1"/>
        <end position="34"/>
    </location>
</feature>
<keyword evidence="3" id="KW-1185">Reference proteome</keyword>
<name>A0A0V1MD61_9BILA</name>
<accession>A0A0V1MD61</accession>
<protein>
    <submittedName>
        <fullName evidence="2">Uncharacterized protein</fullName>
    </submittedName>
</protein>
<feature type="compositionally biased region" description="Low complexity" evidence="1">
    <location>
        <begin position="1"/>
        <end position="19"/>
    </location>
</feature>
<organism evidence="2 3">
    <name type="scientific">Trichinella papuae</name>
    <dbReference type="NCBI Taxonomy" id="268474"/>
    <lineage>
        <taxon>Eukaryota</taxon>
        <taxon>Metazoa</taxon>
        <taxon>Ecdysozoa</taxon>
        <taxon>Nematoda</taxon>
        <taxon>Enoplea</taxon>
        <taxon>Dorylaimia</taxon>
        <taxon>Trichinellida</taxon>
        <taxon>Trichinellidae</taxon>
        <taxon>Trichinella</taxon>
    </lineage>
</organism>
<sequence length="74" mass="8662">MKKLNNNNSIKSKSVINRSPYRRQNGHSLQMHKTGFATNPIPPIRKCYYKQYSNFLYNVLCKYGVALVEISFFT</sequence>
<reference evidence="2 3" key="1">
    <citation type="submission" date="2015-01" db="EMBL/GenBank/DDBJ databases">
        <title>Evolution of Trichinella species and genotypes.</title>
        <authorList>
            <person name="Korhonen P.K."/>
            <person name="Edoardo P."/>
            <person name="Giuseppe L.R."/>
            <person name="Gasser R.B."/>
        </authorList>
    </citation>
    <scope>NUCLEOTIDE SEQUENCE [LARGE SCALE GENOMIC DNA]</scope>
    <source>
        <strain evidence="2">ISS1980</strain>
    </source>
</reference>